<name>A0A5M9MV23_9EURO</name>
<evidence type="ECO:0000256" key="5">
    <source>
        <dbReference type="ARBA" id="ARBA00022958"/>
    </source>
</evidence>
<keyword evidence="4" id="KW-0809">Transit peptide</keyword>
<feature type="domain" description="Transketolase-like pyrimidine-binding" evidence="11">
    <location>
        <begin position="50"/>
        <end position="225"/>
    </location>
</feature>
<dbReference type="FunFam" id="3.40.50.970:FF:000006">
    <property type="entry name" value="Pyruvate dehydrogenase E1 component subunit beta"/>
    <property type="match status" value="1"/>
</dbReference>
<dbReference type="NCBIfam" id="NF008854">
    <property type="entry name" value="PRK11892.1"/>
    <property type="match status" value="1"/>
</dbReference>
<dbReference type="PANTHER" id="PTHR11624:SF96">
    <property type="entry name" value="PYRUVATE DEHYDROGENASE E1 COMPONENT SUBUNIT BETA, MITOCHONDRIAL"/>
    <property type="match status" value="1"/>
</dbReference>
<evidence type="ECO:0000256" key="10">
    <source>
        <dbReference type="RuleBase" id="RU364074"/>
    </source>
</evidence>
<dbReference type="EMBL" id="QUQM01000003">
    <property type="protein sequence ID" value="KAA8649244.1"/>
    <property type="molecule type" value="Genomic_DNA"/>
</dbReference>
<evidence type="ECO:0000256" key="2">
    <source>
        <dbReference type="ARBA" id="ARBA00004173"/>
    </source>
</evidence>
<evidence type="ECO:0000256" key="6">
    <source>
        <dbReference type="ARBA" id="ARBA00023002"/>
    </source>
</evidence>
<accession>A0A5M9MV23</accession>
<dbReference type="Gene3D" id="3.40.50.920">
    <property type="match status" value="1"/>
</dbReference>
<evidence type="ECO:0000259" key="11">
    <source>
        <dbReference type="SMART" id="SM00861"/>
    </source>
</evidence>
<keyword evidence="3" id="KW-0479">Metal-binding</keyword>
<evidence type="ECO:0000256" key="8">
    <source>
        <dbReference type="ARBA" id="ARBA00023128"/>
    </source>
</evidence>
<keyword evidence="7 10" id="KW-0786">Thiamine pyrophosphate</keyword>
<keyword evidence="9 10" id="KW-0670">Pyruvate</keyword>
<comment type="subcellular location">
    <subcellularLocation>
        <location evidence="2">Mitochondrion</location>
    </subcellularLocation>
</comment>
<dbReference type="PANTHER" id="PTHR11624">
    <property type="entry name" value="DEHYDROGENASE RELATED"/>
    <property type="match status" value="1"/>
</dbReference>
<dbReference type="SMART" id="SM00861">
    <property type="entry name" value="Transket_pyr"/>
    <property type="match status" value="1"/>
</dbReference>
<dbReference type="CDD" id="cd07036">
    <property type="entry name" value="TPP_PYR_E1-PDHc-beta_like"/>
    <property type="match status" value="1"/>
</dbReference>
<evidence type="ECO:0000256" key="1">
    <source>
        <dbReference type="ARBA" id="ARBA00001964"/>
    </source>
</evidence>
<evidence type="ECO:0000256" key="4">
    <source>
        <dbReference type="ARBA" id="ARBA00022946"/>
    </source>
</evidence>
<evidence type="ECO:0000256" key="3">
    <source>
        <dbReference type="ARBA" id="ARBA00022723"/>
    </source>
</evidence>
<dbReference type="Gene3D" id="3.40.50.970">
    <property type="match status" value="1"/>
</dbReference>
<dbReference type="Proteomes" id="UP000324241">
    <property type="component" value="Unassembled WGS sequence"/>
</dbReference>
<dbReference type="InterPro" id="IPR005475">
    <property type="entry name" value="Transketolase-like_Pyr-bd"/>
</dbReference>
<evidence type="ECO:0000313" key="13">
    <source>
        <dbReference type="Proteomes" id="UP000324241"/>
    </source>
</evidence>
<dbReference type="GO" id="GO:0046872">
    <property type="term" value="F:metal ion binding"/>
    <property type="evidence" value="ECO:0007669"/>
    <property type="project" value="UniProtKB-KW"/>
</dbReference>
<dbReference type="Pfam" id="PF02779">
    <property type="entry name" value="Transket_pyr"/>
    <property type="match status" value="1"/>
</dbReference>
<dbReference type="Pfam" id="PF02780">
    <property type="entry name" value="Transketolase_C"/>
    <property type="match status" value="1"/>
</dbReference>
<gene>
    <name evidence="12" type="primary">PDB1</name>
    <name evidence="12" type="ORF">ATNIH1004_005139</name>
</gene>
<dbReference type="GO" id="GO:0005739">
    <property type="term" value="C:mitochondrion"/>
    <property type="evidence" value="ECO:0007669"/>
    <property type="project" value="UniProtKB-SubCell"/>
</dbReference>
<dbReference type="GO" id="GO:0004739">
    <property type="term" value="F:pyruvate dehydrogenase (acetyl-transferring) activity"/>
    <property type="evidence" value="ECO:0007669"/>
    <property type="project" value="UniProtKB-UniRule"/>
</dbReference>
<dbReference type="InterPro" id="IPR027110">
    <property type="entry name" value="PDHB_mito-type"/>
</dbReference>
<proteinExistence type="predicted"/>
<dbReference type="RefSeq" id="XP_033428605.1">
    <property type="nucleotide sequence ID" value="XM_033569799.1"/>
</dbReference>
<dbReference type="FunFam" id="3.40.50.920:FF:000001">
    <property type="entry name" value="Pyruvate dehydrogenase E1 beta subunit"/>
    <property type="match status" value="1"/>
</dbReference>
<evidence type="ECO:0000256" key="7">
    <source>
        <dbReference type="ARBA" id="ARBA00023052"/>
    </source>
</evidence>
<dbReference type="InterPro" id="IPR009014">
    <property type="entry name" value="Transketo_C/PFOR_II"/>
</dbReference>
<dbReference type="GeneID" id="54327841"/>
<keyword evidence="6 10" id="KW-0560">Oxidoreductase</keyword>
<evidence type="ECO:0000256" key="9">
    <source>
        <dbReference type="ARBA" id="ARBA00023317"/>
    </source>
</evidence>
<organism evidence="12 13">
    <name type="scientific">Aspergillus tanneri</name>
    <dbReference type="NCBI Taxonomy" id="1220188"/>
    <lineage>
        <taxon>Eukaryota</taxon>
        <taxon>Fungi</taxon>
        <taxon>Dikarya</taxon>
        <taxon>Ascomycota</taxon>
        <taxon>Pezizomycotina</taxon>
        <taxon>Eurotiomycetes</taxon>
        <taxon>Eurotiomycetidae</taxon>
        <taxon>Eurotiales</taxon>
        <taxon>Aspergillaceae</taxon>
        <taxon>Aspergillus</taxon>
        <taxon>Aspergillus subgen. Circumdati</taxon>
    </lineage>
</organism>
<comment type="catalytic activity">
    <reaction evidence="10">
        <text>N(6)-[(R)-lipoyl]-L-lysyl-[protein] + pyruvate + H(+) = N(6)-[(R)-S(8)-acetyldihydrolipoyl]-L-lysyl-[protein] + CO2</text>
        <dbReference type="Rhea" id="RHEA:19189"/>
        <dbReference type="Rhea" id="RHEA-COMP:10474"/>
        <dbReference type="Rhea" id="RHEA-COMP:10478"/>
        <dbReference type="ChEBI" id="CHEBI:15361"/>
        <dbReference type="ChEBI" id="CHEBI:15378"/>
        <dbReference type="ChEBI" id="CHEBI:16526"/>
        <dbReference type="ChEBI" id="CHEBI:83099"/>
        <dbReference type="ChEBI" id="CHEBI:83111"/>
        <dbReference type="EC" id="1.2.4.1"/>
    </reaction>
</comment>
<dbReference type="EC" id="1.2.4.1" evidence="10"/>
<comment type="cofactor">
    <cofactor evidence="1 10">
        <name>thiamine diphosphate</name>
        <dbReference type="ChEBI" id="CHEBI:58937"/>
    </cofactor>
</comment>
<dbReference type="GO" id="GO:0006086">
    <property type="term" value="P:pyruvate decarboxylation to acetyl-CoA"/>
    <property type="evidence" value="ECO:0007669"/>
    <property type="project" value="InterPro"/>
</dbReference>
<dbReference type="SUPFAM" id="SSF52922">
    <property type="entry name" value="TK C-terminal domain-like"/>
    <property type="match status" value="1"/>
</dbReference>
<keyword evidence="8" id="KW-0496">Mitochondrion</keyword>
<reference evidence="12 13" key="1">
    <citation type="submission" date="2019-08" db="EMBL/GenBank/DDBJ databases">
        <title>The genome sequence of a newly discovered highly antifungal drug resistant Aspergillus species, Aspergillus tanneri NIH 1004.</title>
        <authorList>
            <person name="Mounaud S."/>
            <person name="Singh I."/>
            <person name="Joardar V."/>
            <person name="Pakala S."/>
            <person name="Pakala S."/>
            <person name="Venepally P."/>
            <person name="Chung J.K."/>
            <person name="Losada L."/>
            <person name="Nierman W.C."/>
        </authorList>
    </citation>
    <scope>NUCLEOTIDE SEQUENCE [LARGE SCALE GENOMIC DNA]</scope>
    <source>
        <strain evidence="12 13">NIH1004</strain>
    </source>
</reference>
<dbReference type="NCBIfam" id="NF006667">
    <property type="entry name" value="PRK09212.1"/>
    <property type="match status" value="1"/>
</dbReference>
<comment type="caution">
    <text evidence="12">The sequence shown here is derived from an EMBL/GenBank/DDBJ whole genome shotgun (WGS) entry which is preliminary data.</text>
</comment>
<dbReference type="InterPro" id="IPR033248">
    <property type="entry name" value="Transketolase_C"/>
</dbReference>
<evidence type="ECO:0000313" key="12">
    <source>
        <dbReference type="EMBL" id="KAA8649244.1"/>
    </source>
</evidence>
<dbReference type="SUPFAM" id="SSF52518">
    <property type="entry name" value="Thiamin diphosphate-binding fold (THDP-binding)"/>
    <property type="match status" value="1"/>
</dbReference>
<keyword evidence="5" id="KW-0630">Potassium</keyword>
<sequence length="376" mass="40530">MAAPRVFRPAARLLSSRHSTSLRPSFSQSACAPSLLRFRSYATAGNVKEVTVRDALNEALAEELESNKKTFILGEEVAQYNGAYKVTRGLLDRFGPRRVIDTPITEAGFCGLAVGAALAGLHPICEFMTFNFAMQAIDQIINSAAKTHYMSGGIQPCNITFRGPNGFAAGVAAQHSQDYSAWYGSIPGLKVVSPWSSEDAKGLLKAAIRDPNPVVVLENELMYGQAFPMSEAAQKDDFVLPIGKAKIERPGKDLTIVSLSRCVGQSLNAAATIKQKYGVEAEVINLRSIKPLDVETIIQSLKKTGRLMAVESGFPMFGVSSEIMALSMEYGFDYLTAPAARVTGAEVPTPYAVGLEQLSFPQEDTIVGQAAKLLRL</sequence>
<dbReference type="OrthoDB" id="10266385at2759"/>
<protein>
    <recommendedName>
        <fullName evidence="10">Pyruvate dehydrogenase E1 component subunit beta</fullName>
        <ecNumber evidence="10">1.2.4.1</ecNumber>
    </recommendedName>
</protein>
<dbReference type="VEuPathDB" id="FungiDB:EYZ11_003049"/>
<dbReference type="InterPro" id="IPR029061">
    <property type="entry name" value="THDP-binding"/>
</dbReference>
<dbReference type="AlphaFoldDB" id="A0A5M9MV23"/>
<comment type="function">
    <text evidence="10">The pyruvate dehydrogenase complex catalyzes the overall conversion of pyruvate to acetyl-CoA and CO2.</text>
</comment>